<comment type="subcellular location">
    <subcellularLocation>
        <location evidence="1">Cell membrane</location>
        <topology evidence="1">Multi-pass membrane protein</topology>
    </subcellularLocation>
</comment>
<dbReference type="RefSeq" id="XP_007512513.1">
    <property type="nucleotide sequence ID" value="XM_007512451.1"/>
</dbReference>
<protein>
    <submittedName>
        <fullName evidence="9">Chromate transporter</fullName>
    </submittedName>
</protein>
<feature type="transmembrane region" description="Helical" evidence="8">
    <location>
        <begin position="190"/>
        <end position="212"/>
    </location>
</feature>
<feature type="transmembrane region" description="Helical" evidence="8">
    <location>
        <begin position="269"/>
        <end position="292"/>
    </location>
</feature>
<dbReference type="PANTHER" id="PTHR33567">
    <property type="entry name" value="CHROMATE ION TRANSPORTER (EUROFUNG)"/>
    <property type="match status" value="1"/>
</dbReference>
<feature type="transmembrane region" description="Helical" evidence="8">
    <location>
        <begin position="358"/>
        <end position="379"/>
    </location>
</feature>
<evidence type="ECO:0000313" key="9">
    <source>
        <dbReference type="EMBL" id="CCO17113.1"/>
    </source>
</evidence>
<dbReference type="GO" id="GO:0005886">
    <property type="term" value="C:plasma membrane"/>
    <property type="evidence" value="ECO:0007669"/>
    <property type="project" value="UniProtKB-SubCell"/>
</dbReference>
<feature type="region of interest" description="Disordered" evidence="7">
    <location>
        <begin position="1"/>
        <end position="26"/>
    </location>
</feature>
<dbReference type="InterPro" id="IPR003370">
    <property type="entry name" value="Chromate_transpt"/>
</dbReference>
<sequence length="467" mass="49564">MSTTISMAKATDTTNTNNDNRNDDDVEKHASAGVSRASYGDIFRAFILMGWTAFGGPAAHIGIFQKVFVDGKKWISSTIFAELLSLGQCMPGPTSTQVSFALGVTQRGVLGGLLSGGLFQYPGLILMTLAGAGAAEALTNPSSFLKGLVSGLSVAGVALVVDAAVNLSNGQCNKNNMTRLLGLTSACFAYYYKTAWLFPLLIVFGGLVSYFFGADKDIAERNEQDDEVASYGATKIVGGFLILSWAIVLVLMVTVASQTNYDSNQYSHWFAAFFRTGSIIFGGGQVVLPLLLDDVVSYDSSQPDNIATNSWVTEDQFFAGLALVQASPGPMFNFAAYLGAVMAQRAGKSVVAGALTCWTGLFAPGVTLIFGVLPFWGYIRTFQAYQKMLPGLNASAVGLVVAAAVQMFLKVRENSPFPKFAVVIGMLTLFGTRYVKMPNPKLVVLQAPLVVAFGGLLGILAWATGCD</sequence>
<keyword evidence="10" id="KW-1185">Reference proteome</keyword>
<dbReference type="InterPro" id="IPR014047">
    <property type="entry name" value="Chr_Tranpt_l_chain"/>
</dbReference>
<reference evidence="9 10" key="1">
    <citation type="submission" date="2011-10" db="EMBL/GenBank/DDBJ databases">
        <authorList>
            <person name="Genoscope - CEA"/>
        </authorList>
    </citation>
    <scope>NUCLEOTIDE SEQUENCE [LARGE SCALE GENOMIC DNA]</scope>
    <source>
        <strain evidence="9 10">RCC 1105</strain>
    </source>
</reference>
<dbReference type="PIRSF" id="PIRSF004810">
    <property type="entry name" value="ChrA"/>
    <property type="match status" value="1"/>
</dbReference>
<evidence type="ECO:0000256" key="6">
    <source>
        <dbReference type="ARBA" id="ARBA00023136"/>
    </source>
</evidence>
<evidence type="ECO:0000256" key="2">
    <source>
        <dbReference type="ARBA" id="ARBA00005262"/>
    </source>
</evidence>
<feature type="transmembrane region" description="Helical" evidence="8">
    <location>
        <begin position="442"/>
        <end position="463"/>
    </location>
</feature>
<feature type="transmembrane region" description="Helical" evidence="8">
    <location>
        <begin position="391"/>
        <end position="411"/>
    </location>
</feature>
<keyword evidence="3" id="KW-1003">Cell membrane</keyword>
<evidence type="ECO:0000256" key="3">
    <source>
        <dbReference type="ARBA" id="ARBA00022475"/>
    </source>
</evidence>
<comment type="similarity">
    <text evidence="2">Belongs to the chromate ion transporter (CHR) (TC 2.A.51) family.</text>
</comment>
<organism evidence="9 10">
    <name type="scientific">Bathycoccus prasinos</name>
    <dbReference type="NCBI Taxonomy" id="41875"/>
    <lineage>
        <taxon>Eukaryota</taxon>
        <taxon>Viridiplantae</taxon>
        <taxon>Chlorophyta</taxon>
        <taxon>Mamiellophyceae</taxon>
        <taxon>Mamiellales</taxon>
        <taxon>Bathycoccaceae</taxon>
        <taxon>Bathycoccus</taxon>
    </lineage>
</organism>
<dbReference type="KEGG" id="bpg:Bathy06g01640"/>
<evidence type="ECO:0000256" key="5">
    <source>
        <dbReference type="ARBA" id="ARBA00022989"/>
    </source>
</evidence>
<name>K8F6B7_9CHLO</name>
<dbReference type="EMBL" id="FO082273">
    <property type="protein sequence ID" value="CCO17113.1"/>
    <property type="molecule type" value="Genomic_DNA"/>
</dbReference>
<keyword evidence="4 8" id="KW-0812">Transmembrane</keyword>
<feature type="transmembrane region" description="Helical" evidence="8">
    <location>
        <begin position="109"/>
        <end position="135"/>
    </location>
</feature>
<dbReference type="GO" id="GO:0015109">
    <property type="term" value="F:chromate transmembrane transporter activity"/>
    <property type="evidence" value="ECO:0007669"/>
    <property type="project" value="InterPro"/>
</dbReference>
<proteinExistence type="inferred from homology"/>
<feature type="transmembrane region" description="Helical" evidence="8">
    <location>
        <begin position="232"/>
        <end position="257"/>
    </location>
</feature>
<evidence type="ECO:0000256" key="4">
    <source>
        <dbReference type="ARBA" id="ARBA00022692"/>
    </source>
</evidence>
<evidence type="ECO:0000256" key="7">
    <source>
        <dbReference type="SAM" id="MobiDB-lite"/>
    </source>
</evidence>
<dbReference type="eggNOG" id="ENOG502QRJG">
    <property type="taxonomic scope" value="Eukaryota"/>
</dbReference>
<dbReference type="OrthoDB" id="2160638at2759"/>
<evidence type="ECO:0000256" key="8">
    <source>
        <dbReference type="SAM" id="Phobius"/>
    </source>
</evidence>
<dbReference type="PANTHER" id="PTHR33567:SF3">
    <property type="entry name" value="CHROMATE ION TRANSPORTER (EUROFUNG)"/>
    <property type="match status" value="1"/>
</dbReference>
<keyword evidence="6 8" id="KW-0472">Membrane</keyword>
<dbReference type="Pfam" id="PF02417">
    <property type="entry name" value="Chromate_transp"/>
    <property type="match status" value="2"/>
</dbReference>
<evidence type="ECO:0000256" key="1">
    <source>
        <dbReference type="ARBA" id="ARBA00004651"/>
    </source>
</evidence>
<gene>
    <name evidence="9" type="ORF">Bathy06g01640</name>
</gene>
<dbReference type="NCBIfam" id="TIGR00937">
    <property type="entry name" value="2A51"/>
    <property type="match status" value="1"/>
</dbReference>
<keyword evidence="5 8" id="KW-1133">Transmembrane helix</keyword>
<dbReference type="Proteomes" id="UP000198341">
    <property type="component" value="Chromosome 6"/>
</dbReference>
<evidence type="ECO:0000313" key="10">
    <source>
        <dbReference type="Proteomes" id="UP000198341"/>
    </source>
</evidence>
<accession>K8F6B7</accession>
<feature type="transmembrane region" description="Helical" evidence="8">
    <location>
        <begin position="147"/>
        <end position="169"/>
    </location>
</feature>
<dbReference type="GeneID" id="19015144"/>
<dbReference type="AlphaFoldDB" id="K8F6B7"/>